<evidence type="ECO:0000313" key="2">
    <source>
        <dbReference type="Proteomes" id="UP000663848"/>
    </source>
</evidence>
<dbReference type="CDD" id="cd14339">
    <property type="entry name" value="UBA_SNRK"/>
    <property type="match status" value="1"/>
</dbReference>
<organism evidence="1 2">
    <name type="scientific">Rotaria socialis</name>
    <dbReference type="NCBI Taxonomy" id="392032"/>
    <lineage>
        <taxon>Eukaryota</taxon>
        <taxon>Metazoa</taxon>
        <taxon>Spiralia</taxon>
        <taxon>Gnathifera</taxon>
        <taxon>Rotifera</taxon>
        <taxon>Eurotatoria</taxon>
        <taxon>Bdelloidea</taxon>
        <taxon>Philodinida</taxon>
        <taxon>Philodinidae</taxon>
        <taxon>Rotaria</taxon>
    </lineage>
</organism>
<dbReference type="AlphaFoldDB" id="A0A822C6T9"/>
<reference evidence="1" key="1">
    <citation type="submission" date="2021-02" db="EMBL/GenBank/DDBJ databases">
        <authorList>
            <person name="Nowell W R."/>
        </authorList>
    </citation>
    <scope>NUCLEOTIDE SEQUENCE</scope>
</reference>
<sequence>MIIQQMIDGNIADKETISTALNDNQYNHMTATYYLLAEQILCANFDKEERNVKRQRCSLQPADDPFKEQIGVFISQTMR</sequence>
<evidence type="ECO:0000313" key="1">
    <source>
        <dbReference type="EMBL" id="CAF5038028.1"/>
    </source>
</evidence>
<dbReference type="Proteomes" id="UP000663848">
    <property type="component" value="Unassembled WGS sequence"/>
</dbReference>
<name>A0A822C6T9_9BILA</name>
<gene>
    <name evidence="1" type="ORF">QYT958_LOCUS41173</name>
</gene>
<proteinExistence type="predicted"/>
<comment type="caution">
    <text evidence="1">The sequence shown here is derived from an EMBL/GenBank/DDBJ whole genome shotgun (WGS) entry which is preliminary data.</text>
</comment>
<dbReference type="EMBL" id="CAJOBR010045834">
    <property type="protein sequence ID" value="CAF5038028.1"/>
    <property type="molecule type" value="Genomic_DNA"/>
</dbReference>
<accession>A0A822C6T9</accession>
<dbReference type="Gene3D" id="1.10.8.10">
    <property type="entry name" value="DNA helicase RuvA subunit, C-terminal domain"/>
    <property type="match status" value="1"/>
</dbReference>
<protein>
    <submittedName>
        <fullName evidence="1">Uncharacterized protein</fullName>
    </submittedName>
</protein>